<evidence type="ECO:0000256" key="1">
    <source>
        <dbReference type="ARBA" id="ARBA00001947"/>
    </source>
</evidence>
<keyword evidence="10" id="KW-1185">Reference proteome</keyword>
<name>A0A919XBC2_9BACI</name>
<evidence type="ECO:0000256" key="6">
    <source>
        <dbReference type="ARBA" id="ARBA00023136"/>
    </source>
</evidence>
<sequence length="147" mass="16866">MLYLIVFVAPISNLIHEIGHTVGAKIAKASNILISIGRGKRIIKIVFPKLEVHVGLLFFTAGVTESTREKDYTSFEKLYITFLGPFFNAIIVVIFFGIYQFTSNEFILVFMLYNSWLFLMNCVPFKIKEQESDGFIMLKEIIAKRTK</sequence>
<comment type="cofactor">
    <cofactor evidence="1">
        <name>Zn(2+)</name>
        <dbReference type="ChEBI" id="CHEBI:29105"/>
    </cofactor>
</comment>
<comment type="similarity">
    <text evidence="3">Belongs to the peptidase M50B family.</text>
</comment>
<evidence type="ECO:0000313" key="10">
    <source>
        <dbReference type="Proteomes" id="UP000676917"/>
    </source>
</evidence>
<dbReference type="AlphaFoldDB" id="A0A919XBC2"/>
<evidence type="ECO:0000256" key="4">
    <source>
        <dbReference type="ARBA" id="ARBA00022692"/>
    </source>
</evidence>
<dbReference type="Proteomes" id="UP000676917">
    <property type="component" value="Unassembled WGS sequence"/>
</dbReference>
<protein>
    <recommendedName>
        <fullName evidence="8">Peptidase M50 domain-containing protein</fullName>
    </recommendedName>
</protein>
<feature type="domain" description="Peptidase M50" evidence="8">
    <location>
        <begin position="11"/>
        <end position="104"/>
    </location>
</feature>
<gene>
    <name evidence="9" type="ORF">J43TS3_31100</name>
</gene>
<evidence type="ECO:0000313" key="9">
    <source>
        <dbReference type="EMBL" id="GIO28499.1"/>
    </source>
</evidence>
<dbReference type="GO" id="GO:0016020">
    <property type="term" value="C:membrane"/>
    <property type="evidence" value="ECO:0007669"/>
    <property type="project" value="UniProtKB-SubCell"/>
</dbReference>
<dbReference type="EMBL" id="BORP01000007">
    <property type="protein sequence ID" value="GIO28499.1"/>
    <property type="molecule type" value="Genomic_DNA"/>
</dbReference>
<evidence type="ECO:0000259" key="8">
    <source>
        <dbReference type="Pfam" id="PF02163"/>
    </source>
</evidence>
<dbReference type="GO" id="GO:0006508">
    <property type="term" value="P:proteolysis"/>
    <property type="evidence" value="ECO:0007669"/>
    <property type="project" value="InterPro"/>
</dbReference>
<evidence type="ECO:0000256" key="2">
    <source>
        <dbReference type="ARBA" id="ARBA00004141"/>
    </source>
</evidence>
<reference evidence="9" key="1">
    <citation type="submission" date="2021-03" db="EMBL/GenBank/DDBJ databases">
        <title>Antimicrobial resistance genes in bacteria isolated from Japanese honey, and their potential for conferring macrolide and lincosamide resistance in the American foulbrood pathogen Paenibacillus larvae.</title>
        <authorList>
            <person name="Okamoto M."/>
            <person name="Kumagai M."/>
            <person name="Kanamori H."/>
            <person name="Takamatsu D."/>
        </authorList>
    </citation>
    <scope>NUCLEOTIDE SEQUENCE</scope>
    <source>
        <strain evidence="9">J43TS3</strain>
    </source>
</reference>
<comment type="caution">
    <text evidence="9">The sequence shown here is derived from an EMBL/GenBank/DDBJ whole genome shotgun (WGS) entry which is preliminary data.</text>
</comment>
<keyword evidence="6 7" id="KW-0472">Membrane</keyword>
<accession>A0A919XBC2</accession>
<evidence type="ECO:0000256" key="5">
    <source>
        <dbReference type="ARBA" id="ARBA00022989"/>
    </source>
</evidence>
<dbReference type="Pfam" id="PF02163">
    <property type="entry name" value="Peptidase_M50"/>
    <property type="match status" value="1"/>
</dbReference>
<comment type="subcellular location">
    <subcellularLocation>
        <location evidence="2">Membrane</location>
        <topology evidence="2">Multi-pass membrane protein</topology>
    </subcellularLocation>
</comment>
<dbReference type="InterPro" id="IPR008915">
    <property type="entry name" value="Peptidase_M50"/>
</dbReference>
<feature type="transmembrane region" description="Helical" evidence="7">
    <location>
        <begin position="78"/>
        <end position="100"/>
    </location>
</feature>
<keyword evidence="5 7" id="KW-1133">Transmembrane helix</keyword>
<evidence type="ECO:0000256" key="3">
    <source>
        <dbReference type="ARBA" id="ARBA00007931"/>
    </source>
</evidence>
<proteinExistence type="inferred from homology"/>
<feature type="transmembrane region" description="Helical" evidence="7">
    <location>
        <begin position="106"/>
        <end position="127"/>
    </location>
</feature>
<organism evidence="9 10">
    <name type="scientific">Ornithinibacillus bavariensis</name>
    <dbReference type="NCBI Taxonomy" id="545502"/>
    <lineage>
        <taxon>Bacteria</taxon>
        <taxon>Bacillati</taxon>
        <taxon>Bacillota</taxon>
        <taxon>Bacilli</taxon>
        <taxon>Bacillales</taxon>
        <taxon>Bacillaceae</taxon>
        <taxon>Ornithinibacillus</taxon>
    </lineage>
</organism>
<keyword evidence="4 7" id="KW-0812">Transmembrane</keyword>
<evidence type="ECO:0000256" key="7">
    <source>
        <dbReference type="SAM" id="Phobius"/>
    </source>
</evidence>